<organism evidence="3 4">
    <name type="scientific">Paenibacillus ginsengarvi</name>
    <dbReference type="NCBI Taxonomy" id="400777"/>
    <lineage>
        <taxon>Bacteria</taxon>
        <taxon>Bacillati</taxon>
        <taxon>Bacillota</taxon>
        <taxon>Bacilli</taxon>
        <taxon>Bacillales</taxon>
        <taxon>Paenibacillaceae</taxon>
        <taxon>Paenibacillus</taxon>
    </lineage>
</organism>
<keyword evidence="3" id="KW-0808">Transferase</keyword>
<feature type="domain" description="Glycosyltransferase subfamily 4-like N-terminal" evidence="2">
    <location>
        <begin position="21"/>
        <end position="170"/>
    </location>
</feature>
<dbReference type="SUPFAM" id="SSF53756">
    <property type="entry name" value="UDP-Glycosyltransferase/glycogen phosphorylase"/>
    <property type="match status" value="1"/>
</dbReference>
<reference evidence="3 4" key="1">
    <citation type="journal article" date="2007" name="Int. J. Syst. Evol. Microbiol.">
        <title>Paenibacillus ginsengarvi sp. nov., isolated from soil from ginseng cultivation.</title>
        <authorList>
            <person name="Yoon M.H."/>
            <person name="Ten L.N."/>
            <person name="Im W.T."/>
        </authorList>
    </citation>
    <scope>NUCLEOTIDE SEQUENCE [LARGE SCALE GENOMIC DNA]</scope>
    <source>
        <strain evidence="3 4">KCTC 13059</strain>
    </source>
</reference>
<dbReference type="CDD" id="cd03801">
    <property type="entry name" value="GT4_PimA-like"/>
    <property type="match status" value="1"/>
</dbReference>
<gene>
    <name evidence="3" type="ORF">D7M11_26965</name>
</gene>
<dbReference type="RefSeq" id="WP_120750367.1">
    <property type="nucleotide sequence ID" value="NZ_RBAH01000024.1"/>
</dbReference>
<evidence type="ECO:0000259" key="1">
    <source>
        <dbReference type="Pfam" id="PF00534"/>
    </source>
</evidence>
<dbReference type="GO" id="GO:0016757">
    <property type="term" value="F:glycosyltransferase activity"/>
    <property type="evidence" value="ECO:0007669"/>
    <property type="project" value="InterPro"/>
</dbReference>
<sequence length="365" mass="40742">MKIVIVAPEEIPVPPIRGGSVEITIMGIARKLVHQHSVTIVSRSHRRYPKHSIHDGIHIYRVPSGDSLTYLSHVKRFLQGRKFDILQIENRPKFVGPLRTMFPNANIVLFLHSLTFVSPPYSSRTKAGEGLSKANLIIVNSSSLQNRIIQKFPNVKDKVRKTWLGVDTSRFTPAYKNSSNGATLLFAGRLIPRKGVPVLLEAAKLVQKRISRPVKVIIAGGSSKRAYTKRLKSLAHSLHVQTRFLGTIPHHRIHRIYKQADVFVCPSQKHEAFGLVNVEAMASGLPVVASDNGGIREIIENGQTGFLVKDYHKAEAFVDAIVRILTNKELHDKMKIAARSAAVKKFGWAATANRLNEIYTSIKEK</sequence>
<dbReference type="OrthoDB" id="139410at2"/>
<keyword evidence="4" id="KW-1185">Reference proteome</keyword>
<dbReference type="InterPro" id="IPR050194">
    <property type="entry name" value="Glycosyltransferase_grp1"/>
</dbReference>
<dbReference type="EMBL" id="RBAH01000024">
    <property type="protein sequence ID" value="RKN74920.1"/>
    <property type="molecule type" value="Genomic_DNA"/>
</dbReference>
<name>A0A3B0BQ43_9BACL</name>
<dbReference type="Pfam" id="PF00534">
    <property type="entry name" value="Glycos_transf_1"/>
    <property type="match status" value="1"/>
</dbReference>
<dbReference type="PANTHER" id="PTHR45947">
    <property type="entry name" value="SULFOQUINOVOSYL TRANSFERASE SQD2"/>
    <property type="match status" value="1"/>
</dbReference>
<evidence type="ECO:0000313" key="3">
    <source>
        <dbReference type="EMBL" id="RKN74920.1"/>
    </source>
</evidence>
<dbReference type="Pfam" id="PF13439">
    <property type="entry name" value="Glyco_transf_4"/>
    <property type="match status" value="1"/>
</dbReference>
<proteinExistence type="predicted"/>
<comment type="caution">
    <text evidence="3">The sequence shown here is derived from an EMBL/GenBank/DDBJ whole genome shotgun (WGS) entry which is preliminary data.</text>
</comment>
<dbReference type="Gene3D" id="3.40.50.2000">
    <property type="entry name" value="Glycogen Phosphorylase B"/>
    <property type="match status" value="2"/>
</dbReference>
<protein>
    <submittedName>
        <fullName evidence="3">Glycosyltransferase family 1 protein</fullName>
    </submittedName>
</protein>
<dbReference type="AlphaFoldDB" id="A0A3B0BQ43"/>
<dbReference type="InterPro" id="IPR001296">
    <property type="entry name" value="Glyco_trans_1"/>
</dbReference>
<evidence type="ECO:0000313" key="4">
    <source>
        <dbReference type="Proteomes" id="UP000282311"/>
    </source>
</evidence>
<evidence type="ECO:0000259" key="2">
    <source>
        <dbReference type="Pfam" id="PF13439"/>
    </source>
</evidence>
<dbReference type="InterPro" id="IPR028098">
    <property type="entry name" value="Glyco_trans_4-like_N"/>
</dbReference>
<dbReference type="Proteomes" id="UP000282311">
    <property type="component" value="Unassembled WGS sequence"/>
</dbReference>
<feature type="domain" description="Glycosyl transferase family 1" evidence="1">
    <location>
        <begin position="178"/>
        <end position="340"/>
    </location>
</feature>
<dbReference type="PANTHER" id="PTHR45947:SF3">
    <property type="entry name" value="SULFOQUINOVOSYL TRANSFERASE SQD2"/>
    <property type="match status" value="1"/>
</dbReference>
<accession>A0A3B0BQ43</accession>